<proteinExistence type="predicted"/>
<sequence length="211" mass="23489">MEVTNGNFKNLDIFKKNISNEEQKVEKTEENMNSEKNSLVHNSAVNVSISMESVKVFLNIKSVEFTQANTNAQNSLMNIINNTEVYDFLSGREIDGGLSLSSIGYEGKPITELSSDEAKELVSDEGFFGIEETSQRVGSFAISLAGNDLEALKEVRKGIVQGFEEAEKMWGGTLPDISYKTQEKTLDIIDKKIEELLSTDSEKELENTLNE</sequence>
<evidence type="ECO:0008006" key="4">
    <source>
        <dbReference type="Google" id="ProtNLM"/>
    </source>
</evidence>
<gene>
    <name evidence="2" type="ORF">CP965_01265</name>
</gene>
<accession>A0A4Q1AVN4</accession>
<evidence type="ECO:0000256" key="1">
    <source>
        <dbReference type="SAM" id="Coils"/>
    </source>
</evidence>
<keyword evidence="1" id="KW-0175">Coiled coil</keyword>
<evidence type="ECO:0000313" key="3">
    <source>
        <dbReference type="Proteomes" id="UP000289718"/>
    </source>
</evidence>
<reference evidence="2 3" key="1">
    <citation type="submission" date="2017-09" db="EMBL/GenBank/DDBJ databases">
        <title>Genomics of the genus Arcobacter.</title>
        <authorList>
            <person name="Perez-Cataluna A."/>
            <person name="Figueras M.J."/>
            <person name="Salas-Masso N."/>
        </authorList>
    </citation>
    <scope>NUCLEOTIDE SEQUENCE [LARGE SCALE GENOMIC DNA]</scope>
    <source>
        <strain evidence="2 3">F156-34</strain>
    </source>
</reference>
<comment type="caution">
    <text evidence="2">The sequence shown here is derived from an EMBL/GenBank/DDBJ whole genome shotgun (WGS) entry which is preliminary data.</text>
</comment>
<dbReference type="Proteomes" id="UP000289718">
    <property type="component" value="Unassembled WGS sequence"/>
</dbReference>
<feature type="coiled-coil region" evidence="1">
    <location>
        <begin position="11"/>
        <end position="38"/>
    </location>
</feature>
<protein>
    <recommendedName>
        <fullName evidence="4">Hydrogenase-4 component G</fullName>
    </recommendedName>
</protein>
<evidence type="ECO:0000313" key="2">
    <source>
        <dbReference type="EMBL" id="RXK14105.1"/>
    </source>
</evidence>
<dbReference type="EMBL" id="NXIE01000001">
    <property type="protein sequence ID" value="RXK14105.1"/>
    <property type="molecule type" value="Genomic_DNA"/>
</dbReference>
<dbReference type="RefSeq" id="WP_129060217.1">
    <property type="nucleotide sequence ID" value="NZ_NXIE01000001.1"/>
</dbReference>
<dbReference type="AlphaFoldDB" id="A0A4Q1AVN4"/>
<name>A0A4Q1AVN4_9BACT</name>
<organism evidence="2 3">
    <name type="scientific">Halarcobacter mediterraneus</name>
    <dbReference type="NCBI Taxonomy" id="2023153"/>
    <lineage>
        <taxon>Bacteria</taxon>
        <taxon>Pseudomonadati</taxon>
        <taxon>Campylobacterota</taxon>
        <taxon>Epsilonproteobacteria</taxon>
        <taxon>Campylobacterales</taxon>
        <taxon>Arcobacteraceae</taxon>
        <taxon>Halarcobacter</taxon>
    </lineage>
</organism>
<keyword evidence="3" id="KW-1185">Reference proteome</keyword>
<dbReference type="OrthoDB" id="49105at2"/>